<dbReference type="Proteomes" id="UP000613401">
    <property type="component" value="Unassembled WGS sequence"/>
</dbReference>
<evidence type="ECO:0000313" key="2">
    <source>
        <dbReference type="Proteomes" id="UP000613401"/>
    </source>
</evidence>
<comment type="caution">
    <text evidence="1">The sequence shown here is derived from an EMBL/GenBank/DDBJ whole genome shotgun (WGS) entry which is preliminary data.</text>
</comment>
<gene>
    <name evidence="1" type="ORF">GCG54_00004363</name>
</gene>
<dbReference type="EMBL" id="WVTB01000037">
    <property type="protein sequence ID" value="KAF3806038.1"/>
    <property type="molecule type" value="Genomic_DNA"/>
</dbReference>
<sequence>MFNPSDDSASGSHTPVSTPELPKLPYEIFLLVVEAFLESAHAEFSTDPASWQLECEPVRHSHIPIPEVYYIDDCDEDGDDMRNKRFSLLRGISQVDLRSRRMVNQWFPRLAFLEHGIYDAHEFAHVCTKVDVFLFSAPLYIPRSRLAAPVGPPFLDLLRLLEHVHFMNGDFDLESLSAMPSLKSVSFRKNIDTMGPHEHGKSSFAQEPHARVFTPPEWEAIRESSSIWQKGVRLFVNPVSSWYSTDWQSAELFYLQAGAGKRDAVRILSLTLIMVDRSDLSSLRHHRSPSAKMEGPKLPYEIYLLIADAFLDFAYTEFSAKPGLWRPKSEQQYGTGSFAFPRQMYLPPRLVLNSDGGHIVLRHRLLRGISQTDVASQKKVNQRFPKFPYKDLWIDQNYIDYPGFAHVCPSVDIFEHDWEPTYTTMPRLRSLSQPAPDNSGLLRAIENIQLHAWCGTDPGLPSFLSALPNLRTVSFIWQPPGPYGPSAANPSFHAHNDPPAVYETHSGNVDITEWWKIIRQCSFAWERGVRLFYCYHEDCAWPGHWPSDELLFDLT</sequence>
<proteinExistence type="predicted"/>
<dbReference type="RefSeq" id="XP_045265197.1">
    <property type="nucleotide sequence ID" value="XM_045404413.1"/>
</dbReference>
<reference evidence="1" key="2">
    <citation type="submission" date="2020-03" db="EMBL/GenBank/DDBJ databases">
        <authorList>
            <person name="Fu F.-F."/>
            <person name="Chen J."/>
        </authorList>
    </citation>
    <scope>NUCLEOTIDE SEQUENCE</scope>
    <source>
        <strain evidence="1">Lc1</strain>
    </source>
</reference>
<evidence type="ECO:0000313" key="1">
    <source>
        <dbReference type="EMBL" id="KAF3806038.1"/>
    </source>
</evidence>
<organism evidence="1 2">
    <name type="scientific">Colletotrichum gloeosporioides</name>
    <name type="common">Anthracnose fungus</name>
    <name type="synonym">Glomerella cingulata</name>
    <dbReference type="NCBI Taxonomy" id="474922"/>
    <lineage>
        <taxon>Eukaryota</taxon>
        <taxon>Fungi</taxon>
        <taxon>Dikarya</taxon>
        <taxon>Ascomycota</taxon>
        <taxon>Pezizomycotina</taxon>
        <taxon>Sordariomycetes</taxon>
        <taxon>Hypocreomycetidae</taxon>
        <taxon>Glomerellales</taxon>
        <taxon>Glomerellaceae</taxon>
        <taxon>Colletotrichum</taxon>
        <taxon>Colletotrichum gloeosporioides species complex</taxon>
    </lineage>
</organism>
<dbReference type="AlphaFoldDB" id="A0A8H4CL93"/>
<reference evidence="1" key="1">
    <citation type="journal article" date="2020" name="Phytopathology">
        <title>Genome sequence and comparative analysis of Colletotrichum gloeosporioides isolated from Liriodendron leaves.</title>
        <authorList>
            <person name="Fu F.F."/>
            <person name="Hao Z."/>
            <person name="Wang P."/>
            <person name="Lu Y."/>
            <person name="Xue L.J."/>
            <person name="Wei G."/>
            <person name="Tian Y."/>
            <person name="Baishi H."/>
            <person name="Xu H."/>
            <person name="Shi J."/>
            <person name="Cheng T."/>
            <person name="Wang G."/>
            <person name="Yi Y."/>
            <person name="Chen J."/>
        </authorList>
    </citation>
    <scope>NUCLEOTIDE SEQUENCE</scope>
    <source>
        <strain evidence="1">Lc1</strain>
    </source>
</reference>
<keyword evidence="2" id="KW-1185">Reference proteome</keyword>
<accession>A0A8H4CL93</accession>
<dbReference type="GeneID" id="69011518"/>
<protein>
    <submittedName>
        <fullName evidence="1">Uncharacterized protein</fullName>
    </submittedName>
</protein>
<name>A0A8H4CL93_COLGL</name>